<dbReference type="GeneID" id="54489276"/>
<dbReference type="Proteomes" id="UP000799437">
    <property type="component" value="Unassembled WGS sequence"/>
</dbReference>
<dbReference type="Pfam" id="PF00561">
    <property type="entry name" value="Abhydrolase_1"/>
    <property type="match status" value="1"/>
</dbReference>
<dbReference type="InterPro" id="IPR029058">
    <property type="entry name" value="AB_hydrolase_fold"/>
</dbReference>
<comment type="similarity">
    <text evidence="2">Belongs to the AB hydrolase superfamily. Epoxide hydrolase family.</text>
</comment>
<dbReference type="GO" id="GO:0016787">
    <property type="term" value="F:hydrolase activity"/>
    <property type="evidence" value="ECO:0007669"/>
    <property type="project" value="UniProtKB-KW"/>
</dbReference>
<evidence type="ECO:0000256" key="2">
    <source>
        <dbReference type="ARBA" id="ARBA00038334"/>
    </source>
</evidence>
<dbReference type="OrthoDB" id="408373at2759"/>
<dbReference type="InterPro" id="IPR000073">
    <property type="entry name" value="AB_hydrolase_1"/>
</dbReference>
<dbReference type="EMBL" id="ML996572">
    <property type="protein sequence ID" value="KAF2758249.1"/>
    <property type="molecule type" value="Genomic_DNA"/>
</dbReference>
<sequence length="325" mass="35840">MALQLQAPGLTSQTTKTTCGSELFSHARLPTQLEKPVLVLIHGFPNTNYLWRKVIQHLPANQPIFIPDMPGYGESTPSSAGSDKRTVGYAILEALSKLLKHSPRPIPVVLAGHDRGARVCHRLATDFAWPAAIGRDTPIASILQEFELKGTACIDTVPEIEQWASFEHGRVAKSTFHWPFLANVEMATAMISAYGAAKWCKKMCIRWAGLKEQIETESAQEVYAQAFSKPENLRAACMDYECGAGIDFERQVKDQKEGRKFKGPFLAMWSATYLGSRFNCPEIWGRYMADGGESGVFVPVGEKAGHFLPEEAPVSLAENLTKLIG</sequence>
<dbReference type="RefSeq" id="XP_033600700.1">
    <property type="nucleotide sequence ID" value="XM_033748222.1"/>
</dbReference>
<dbReference type="SUPFAM" id="SSF53474">
    <property type="entry name" value="alpha/beta-Hydrolases"/>
    <property type="match status" value="1"/>
</dbReference>
<reference evidence="4" key="1">
    <citation type="journal article" date="2020" name="Stud. Mycol.">
        <title>101 Dothideomycetes genomes: a test case for predicting lifestyles and emergence of pathogens.</title>
        <authorList>
            <person name="Haridas S."/>
            <person name="Albert R."/>
            <person name="Binder M."/>
            <person name="Bloem J."/>
            <person name="Labutti K."/>
            <person name="Salamov A."/>
            <person name="Andreopoulos B."/>
            <person name="Baker S."/>
            <person name="Barry K."/>
            <person name="Bills G."/>
            <person name="Bluhm B."/>
            <person name="Cannon C."/>
            <person name="Castanera R."/>
            <person name="Culley D."/>
            <person name="Daum C."/>
            <person name="Ezra D."/>
            <person name="Gonzalez J."/>
            <person name="Henrissat B."/>
            <person name="Kuo A."/>
            <person name="Liang C."/>
            <person name="Lipzen A."/>
            <person name="Lutzoni F."/>
            <person name="Magnuson J."/>
            <person name="Mondo S."/>
            <person name="Nolan M."/>
            <person name="Ohm R."/>
            <person name="Pangilinan J."/>
            <person name="Park H.-J."/>
            <person name="Ramirez L."/>
            <person name="Alfaro M."/>
            <person name="Sun H."/>
            <person name="Tritt A."/>
            <person name="Yoshinaga Y."/>
            <person name="Zwiers L.-H."/>
            <person name="Turgeon B."/>
            <person name="Goodwin S."/>
            <person name="Spatafora J."/>
            <person name="Crous P."/>
            <person name="Grigoriev I."/>
        </authorList>
    </citation>
    <scope>NUCLEOTIDE SEQUENCE</scope>
    <source>
        <strain evidence="4">CBS 121739</strain>
    </source>
</reference>
<evidence type="ECO:0000256" key="1">
    <source>
        <dbReference type="ARBA" id="ARBA00022801"/>
    </source>
</evidence>
<dbReference type="AlphaFoldDB" id="A0A6A6W7R7"/>
<name>A0A6A6W7R7_9PEZI</name>
<proteinExistence type="inferred from homology"/>
<feature type="domain" description="AB hydrolase-1" evidence="3">
    <location>
        <begin position="36"/>
        <end position="130"/>
    </location>
</feature>
<evidence type="ECO:0000313" key="5">
    <source>
        <dbReference type="Proteomes" id="UP000799437"/>
    </source>
</evidence>
<dbReference type="InterPro" id="IPR000639">
    <property type="entry name" value="Epox_hydrolase-like"/>
</dbReference>
<dbReference type="Gene3D" id="3.40.50.1820">
    <property type="entry name" value="alpha/beta hydrolase"/>
    <property type="match status" value="1"/>
</dbReference>
<keyword evidence="5" id="KW-1185">Reference proteome</keyword>
<keyword evidence="1 4" id="KW-0378">Hydrolase</keyword>
<gene>
    <name evidence="4" type="ORF">EJ05DRAFT_511065</name>
</gene>
<dbReference type="PRINTS" id="PR00412">
    <property type="entry name" value="EPOXHYDRLASE"/>
</dbReference>
<evidence type="ECO:0000313" key="4">
    <source>
        <dbReference type="EMBL" id="KAF2758249.1"/>
    </source>
</evidence>
<dbReference type="PANTHER" id="PTHR43329">
    <property type="entry name" value="EPOXIDE HYDROLASE"/>
    <property type="match status" value="1"/>
</dbReference>
<evidence type="ECO:0000259" key="3">
    <source>
        <dbReference type="Pfam" id="PF00561"/>
    </source>
</evidence>
<protein>
    <submittedName>
        <fullName evidence="4">Alpha/beta-hydrolase</fullName>
    </submittedName>
</protein>
<organism evidence="4 5">
    <name type="scientific">Pseudovirgaria hyperparasitica</name>
    <dbReference type="NCBI Taxonomy" id="470096"/>
    <lineage>
        <taxon>Eukaryota</taxon>
        <taxon>Fungi</taxon>
        <taxon>Dikarya</taxon>
        <taxon>Ascomycota</taxon>
        <taxon>Pezizomycotina</taxon>
        <taxon>Dothideomycetes</taxon>
        <taxon>Dothideomycetes incertae sedis</taxon>
        <taxon>Acrospermales</taxon>
        <taxon>Acrospermaceae</taxon>
        <taxon>Pseudovirgaria</taxon>
    </lineage>
</organism>
<accession>A0A6A6W7R7</accession>